<proteinExistence type="inferred from homology"/>
<feature type="domain" description="RNA polymerase sigma factor 70 region 4 type 2" evidence="8">
    <location>
        <begin position="125"/>
        <end position="175"/>
    </location>
</feature>
<dbReference type="InterPro" id="IPR036388">
    <property type="entry name" value="WH-like_DNA-bd_sf"/>
</dbReference>
<evidence type="ECO:0000313" key="10">
    <source>
        <dbReference type="Proteomes" id="UP000320876"/>
    </source>
</evidence>
<dbReference type="Gene3D" id="1.10.1740.10">
    <property type="match status" value="1"/>
</dbReference>
<evidence type="ECO:0000256" key="4">
    <source>
        <dbReference type="ARBA" id="ARBA00023125"/>
    </source>
</evidence>
<protein>
    <recommendedName>
        <fullName evidence="6">RNA polymerase sigma factor</fullName>
    </recommendedName>
</protein>
<evidence type="ECO:0000256" key="3">
    <source>
        <dbReference type="ARBA" id="ARBA00023082"/>
    </source>
</evidence>
<comment type="similarity">
    <text evidence="1 6">Belongs to the sigma-70 factor family. ECF subfamily.</text>
</comment>
<dbReference type="NCBIfam" id="TIGR02937">
    <property type="entry name" value="sigma70-ECF"/>
    <property type="match status" value="1"/>
</dbReference>
<dbReference type="SUPFAM" id="SSF88946">
    <property type="entry name" value="Sigma2 domain of RNA polymerase sigma factors"/>
    <property type="match status" value="1"/>
</dbReference>
<dbReference type="SUPFAM" id="SSF88659">
    <property type="entry name" value="Sigma3 and sigma4 domains of RNA polymerase sigma factors"/>
    <property type="match status" value="1"/>
</dbReference>
<sequence length="193" mass="22029">MAHPSRTLNPVVRQYASAAGSDDLVRTLYQEFGRQLMAYTLKLTGQDRHWAEDVVQETLIRAWRNAHKLDRRPDTLLAWLYTVARRIVIDGWRSRKARPQEVEEVDADSVGVPDESDRTLAALVVYEALSTLSPEQRDAVLQTYIRDRTVNEAAVSLGVPPGTVKSRIYHAVRALRRALRDRGDREDGRDQPR</sequence>
<dbReference type="InterPro" id="IPR013325">
    <property type="entry name" value="RNA_pol_sigma_r2"/>
</dbReference>
<evidence type="ECO:0000259" key="7">
    <source>
        <dbReference type="Pfam" id="PF04542"/>
    </source>
</evidence>
<organism evidence="9 10">
    <name type="scientific">Amycolatopsis cihanbeyliensis</name>
    <dbReference type="NCBI Taxonomy" id="1128664"/>
    <lineage>
        <taxon>Bacteria</taxon>
        <taxon>Bacillati</taxon>
        <taxon>Actinomycetota</taxon>
        <taxon>Actinomycetes</taxon>
        <taxon>Pseudonocardiales</taxon>
        <taxon>Pseudonocardiaceae</taxon>
        <taxon>Amycolatopsis</taxon>
    </lineage>
</organism>
<dbReference type="InterPro" id="IPR014284">
    <property type="entry name" value="RNA_pol_sigma-70_dom"/>
</dbReference>
<dbReference type="InterPro" id="IPR007627">
    <property type="entry name" value="RNA_pol_sigma70_r2"/>
</dbReference>
<dbReference type="Proteomes" id="UP000320876">
    <property type="component" value="Unassembled WGS sequence"/>
</dbReference>
<evidence type="ECO:0000256" key="5">
    <source>
        <dbReference type="ARBA" id="ARBA00023163"/>
    </source>
</evidence>
<keyword evidence="10" id="KW-1185">Reference proteome</keyword>
<dbReference type="AlphaFoldDB" id="A0A542DCX5"/>
<evidence type="ECO:0000259" key="8">
    <source>
        <dbReference type="Pfam" id="PF08281"/>
    </source>
</evidence>
<keyword evidence="3 6" id="KW-0731">Sigma factor</keyword>
<comment type="caution">
    <text evidence="9">The sequence shown here is derived from an EMBL/GenBank/DDBJ whole genome shotgun (WGS) entry which is preliminary data.</text>
</comment>
<reference evidence="9 10" key="1">
    <citation type="submission" date="2019-06" db="EMBL/GenBank/DDBJ databases">
        <title>Sequencing the genomes of 1000 actinobacteria strains.</title>
        <authorList>
            <person name="Klenk H.-P."/>
        </authorList>
    </citation>
    <scope>NUCLEOTIDE SEQUENCE [LARGE SCALE GENOMIC DNA]</scope>
    <source>
        <strain evidence="9 10">DSM 45679</strain>
    </source>
</reference>
<dbReference type="PROSITE" id="PS01063">
    <property type="entry name" value="SIGMA70_ECF"/>
    <property type="match status" value="1"/>
</dbReference>
<keyword evidence="2 6" id="KW-0805">Transcription regulation</keyword>
<dbReference type="Pfam" id="PF08281">
    <property type="entry name" value="Sigma70_r4_2"/>
    <property type="match status" value="1"/>
</dbReference>
<dbReference type="GO" id="GO:0003677">
    <property type="term" value="F:DNA binding"/>
    <property type="evidence" value="ECO:0007669"/>
    <property type="project" value="UniProtKB-KW"/>
</dbReference>
<dbReference type="GO" id="GO:0006950">
    <property type="term" value="P:response to stress"/>
    <property type="evidence" value="ECO:0007669"/>
    <property type="project" value="UniProtKB-ARBA"/>
</dbReference>
<dbReference type="InterPro" id="IPR013324">
    <property type="entry name" value="RNA_pol_sigma_r3/r4-like"/>
</dbReference>
<name>A0A542DCX5_AMYCI</name>
<evidence type="ECO:0000313" key="9">
    <source>
        <dbReference type="EMBL" id="TQJ00931.1"/>
    </source>
</evidence>
<dbReference type="EMBL" id="VFML01000001">
    <property type="protein sequence ID" value="TQJ00931.1"/>
    <property type="molecule type" value="Genomic_DNA"/>
</dbReference>
<dbReference type="PANTHER" id="PTHR43133">
    <property type="entry name" value="RNA POLYMERASE ECF-TYPE SIGMA FACTO"/>
    <property type="match status" value="1"/>
</dbReference>
<dbReference type="Pfam" id="PF04542">
    <property type="entry name" value="Sigma70_r2"/>
    <property type="match status" value="1"/>
</dbReference>
<dbReference type="InterPro" id="IPR039425">
    <property type="entry name" value="RNA_pol_sigma-70-like"/>
</dbReference>
<keyword evidence="5 6" id="KW-0804">Transcription</keyword>
<evidence type="ECO:0000256" key="6">
    <source>
        <dbReference type="RuleBase" id="RU000716"/>
    </source>
</evidence>
<dbReference type="Gene3D" id="1.10.10.10">
    <property type="entry name" value="Winged helix-like DNA-binding domain superfamily/Winged helix DNA-binding domain"/>
    <property type="match status" value="1"/>
</dbReference>
<feature type="domain" description="RNA polymerase sigma-70 region 2" evidence="7">
    <location>
        <begin position="28"/>
        <end position="96"/>
    </location>
</feature>
<gene>
    <name evidence="9" type="ORF">FB471_0583</name>
</gene>
<evidence type="ECO:0000256" key="2">
    <source>
        <dbReference type="ARBA" id="ARBA00023015"/>
    </source>
</evidence>
<dbReference type="PANTHER" id="PTHR43133:SF52">
    <property type="entry name" value="ECF RNA POLYMERASE SIGMA FACTOR SIGL"/>
    <property type="match status" value="1"/>
</dbReference>
<dbReference type="InterPro" id="IPR013249">
    <property type="entry name" value="RNA_pol_sigma70_r4_t2"/>
</dbReference>
<keyword evidence="4 6" id="KW-0238">DNA-binding</keyword>
<dbReference type="GO" id="GO:0006352">
    <property type="term" value="P:DNA-templated transcription initiation"/>
    <property type="evidence" value="ECO:0007669"/>
    <property type="project" value="InterPro"/>
</dbReference>
<dbReference type="InterPro" id="IPR000838">
    <property type="entry name" value="RNA_pol_sigma70_ECF_CS"/>
</dbReference>
<dbReference type="GO" id="GO:0016987">
    <property type="term" value="F:sigma factor activity"/>
    <property type="evidence" value="ECO:0007669"/>
    <property type="project" value="UniProtKB-KW"/>
</dbReference>
<accession>A0A542DCX5</accession>
<evidence type="ECO:0000256" key="1">
    <source>
        <dbReference type="ARBA" id="ARBA00010641"/>
    </source>
</evidence>